<dbReference type="AlphaFoldDB" id="N1QC70"/>
<gene>
    <name evidence="1" type="ORF">MYCFIDRAFT_201745</name>
</gene>
<accession>N1QC70</accession>
<organism evidence="1 2">
    <name type="scientific">Pseudocercospora fijiensis (strain CIRAD86)</name>
    <name type="common">Black leaf streak disease fungus</name>
    <name type="synonym">Mycosphaerella fijiensis</name>
    <dbReference type="NCBI Taxonomy" id="383855"/>
    <lineage>
        <taxon>Eukaryota</taxon>
        <taxon>Fungi</taxon>
        <taxon>Dikarya</taxon>
        <taxon>Ascomycota</taxon>
        <taxon>Pezizomycotina</taxon>
        <taxon>Dothideomycetes</taxon>
        <taxon>Dothideomycetidae</taxon>
        <taxon>Mycosphaerellales</taxon>
        <taxon>Mycosphaerellaceae</taxon>
        <taxon>Pseudocercospora</taxon>
    </lineage>
</organism>
<dbReference type="Proteomes" id="UP000016932">
    <property type="component" value="Unassembled WGS sequence"/>
</dbReference>
<dbReference type="HOGENOM" id="CLU_2498809_0_0_1"/>
<sequence>MQQRRRRPPIPGALKMIKRISSLGKASENAVSSPAPIGHYSSIDVSSELCRPLKPKRVMLSARWTWRKSWMEGEGCSQIRFIHLNP</sequence>
<name>N1QC70_PSEFD</name>
<reference evidence="1 2" key="1">
    <citation type="journal article" date="2012" name="PLoS Pathog.">
        <title>Diverse lifestyles and strategies of plant pathogenesis encoded in the genomes of eighteen Dothideomycetes fungi.</title>
        <authorList>
            <person name="Ohm R.A."/>
            <person name="Feau N."/>
            <person name="Henrissat B."/>
            <person name="Schoch C.L."/>
            <person name="Horwitz B.A."/>
            <person name="Barry K.W."/>
            <person name="Condon B.J."/>
            <person name="Copeland A.C."/>
            <person name="Dhillon B."/>
            <person name="Glaser F."/>
            <person name="Hesse C.N."/>
            <person name="Kosti I."/>
            <person name="LaButti K."/>
            <person name="Lindquist E.A."/>
            <person name="Lucas S."/>
            <person name="Salamov A.A."/>
            <person name="Bradshaw R.E."/>
            <person name="Ciuffetti L."/>
            <person name="Hamelin R.C."/>
            <person name="Kema G.H.J."/>
            <person name="Lawrence C."/>
            <person name="Scott J.A."/>
            <person name="Spatafora J.W."/>
            <person name="Turgeon B.G."/>
            <person name="de Wit P.J.G.M."/>
            <person name="Zhong S."/>
            <person name="Goodwin S.B."/>
            <person name="Grigoriev I.V."/>
        </authorList>
    </citation>
    <scope>NUCLEOTIDE SEQUENCE [LARGE SCALE GENOMIC DNA]</scope>
    <source>
        <strain evidence="1 2">CIRAD86</strain>
    </source>
</reference>
<dbReference type="GeneID" id="19335973"/>
<evidence type="ECO:0000313" key="1">
    <source>
        <dbReference type="EMBL" id="EME88997.1"/>
    </source>
</evidence>
<dbReference type="RefSeq" id="XP_007921809.1">
    <property type="nucleotide sequence ID" value="XM_007923618.1"/>
</dbReference>
<dbReference type="KEGG" id="pfj:MYCFIDRAFT_201745"/>
<proteinExistence type="predicted"/>
<keyword evidence="2" id="KW-1185">Reference proteome</keyword>
<dbReference type="VEuPathDB" id="FungiDB:MYCFIDRAFT_201745"/>
<dbReference type="EMBL" id="KB446555">
    <property type="protein sequence ID" value="EME88997.1"/>
    <property type="molecule type" value="Genomic_DNA"/>
</dbReference>
<protein>
    <submittedName>
        <fullName evidence="1">Uncharacterized protein</fullName>
    </submittedName>
</protein>
<evidence type="ECO:0000313" key="2">
    <source>
        <dbReference type="Proteomes" id="UP000016932"/>
    </source>
</evidence>